<gene>
    <name evidence="2" type="ORF">A1D18_02865</name>
</gene>
<organism evidence="2 3">
    <name type="scientific">Candidatus Rickettsiella isopodorum</name>
    <dbReference type="NCBI Taxonomy" id="1225476"/>
    <lineage>
        <taxon>Bacteria</taxon>
        <taxon>Pseudomonadati</taxon>
        <taxon>Pseudomonadota</taxon>
        <taxon>Gammaproteobacteria</taxon>
        <taxon>Legionellales</taxon>
        <taxon>Coxiellaceae</taxon>
        <taxon>Rickettsiella</taxon>
    </lineage>
</organism>
<reference evidence="2 3" key="1">
    <citation type="submission" date="2016-03" db="EMBL/GenBank/DDBJ databases">
        <title>Comparative genomics of Rickettsiella.</title>
        <authorList>
            <person name="Chandler C."/>
            <person name="Wang Y."/>
        </authorList>
    </citation>
    <scope>NUCLEOTIDE SEQUENCE [LARGE SCALE GENOMIC DNA]</scope>
    <source>
        <strain evidence="2 3">RCFS May 2013</strain>
    </source>
</reference>
<name>A0A1J8PCH7_9COXI</name>
<dbReference type="RefSeq" id="WP_071662318.1">
    <property type="nucleotide sequence ID" value="NZ_LUKY01000032.1"/>
</dbReference>
<proteinExistence type="predicted"/>
<keyword evidence="1" id="KW-0472">Membrane</keyword>
<keyword evidence="1" id="KW-0812">Transmembrane</keyword>
<dbReference type="OrthoDB" id="5660121at2"/>
<dbReference type="EMBL" id="LUKY01000032">
    <property type="protein sequence ID" value="OIZ95055.1"/>
    <property type="molecule type" value="Genomic_DNA"/>
</dbReference>
<accession>A0A1J8PCH7</accession>
<sequence>MNLDYLDNKIPQRWLLLLCYYLPFCNLLSFYIRPSSFYFKCRTFINELKHSGQKDFPLAQLPDFLYLLEKYSFKETEKKLANEIISEILIKDHKKFKKDHLIALLARFDPDDKSSRTPILNNALEHIPSKFYAEYLSSLNASQCTLRDLKWCVRLKIKLKLEDRLALTLSLPDDKLITYQSIIFPLVAQECNELLNPQFGLNKFLSDHIISQLLEFIFIRNPRLIFSSTFIQTLLSQLLEIQDPLLTSRILKLDISERFTFFENFLVNSENFQQTSHHFLSFCQEDRCSAMIDHLINCVFNTQEAAQDETLQEEKKLTLDSWKNFLLTKLLEGSYRLSLFQFLAIQTLTKKQLDLEKLKQLFNTCNSPEQEKNFSLACQSSVVEYSILAIKTYIKDNFMIHVRKENTRHDIHRAFYRFFNNEYTGKPLNVSKLILKKLPEHLQATYETDLNFLQQLLSQLYLIENNPSLVEFKNKRWMAWNKAQREYEEISEARRELLQRIHDGLQSSVSYQRMNEIFGSKAQIVQEKWKQTLGVHFFDANDKEERKLALQDAAKIIQFKREYNDTSSLGTSPMAGSYFS</sequence>
<feature type="transmembrane region" description="Helical" evidence="1">
    <location>
        <begin position="12"/>
        <end position="32"/>
    </location>
</feature>
<keyword evidence="3" id="KW-1185">Reference proteome</keyword>
<keyword evidence="1" id="KW-1133">Transmembrane helix</keyword>
<evidence type="ECO:0000313" key="2">
    <source>
        <dbReference type="EMBL" id="OIZ95055.1"/>
    </source>
</evidence>
<dbReference type="STRING" id="1225476.A1D18_02865"/>
<evidence type="ECO:0000256" key="1">
    <source>
        <dbReference type="SAM" id="Phobius"/>
    </source>
</evidence>
<evidence type="ECO:0000313" key="3">
    <source>
        <dbReference type="Proteomes" id="UP000183924"/>
    </source>
</evidence>
<dbReference type="Proteomes" id="UP000183924">
    <property type="component" value="Unassembled WGS sequence"/>
</dbReference>
<dbReference type="AlphaFoldDB" id="A0A1J8PCH7"/>
<protein>
    <submittedName>
        <fullName evidence="2">Uncharacterized protein</fullName>
    </submittedName>
</protein>
<comment type="caution">
    <text evidence="2">The sequence shown here is derived from an EMBL/GenBank/DDBJ whole genome shotgun (WGS) entry which is preliminary data.</text>
</comment>